<dbReference type="Proteomes" id="UP000190675">
    <property type="component" value="Chromosome I"/>
</dbReference>
<dbReference type="GO" id="GO:0003677">
    <property type="term" value="F:DNA binding"/>
    <property type="evidence" value="ECO:0007669"/>
    <property type="project" value="UniProtKB-UniRule"/>
</dbReference>
<keyword evidence="1 2" id="KW-0238">DNA-binding</keyword>
<evidence type="ECO:0000256" key="1">
    <source>
        <dbReference type="ARBA" id="ARBA00023125"/>
    </source>
</evidence>
<dbReference type="InterPro" id="IPR050109">
    <property type="entry name" value="HTH-type_TetR-like_transc_reg"/>
</dbReference>
<evidence type="ECO:0000259" key="3">
    <source>
        <dbReference type="PROSITE" id="PS50977"/>
    </source>
</evidence>
<dbReference type="OrthoDB" id="63332at2"/>
<dbReference type="InterPro" id="IPR001647">
    <property type="entry name" value="HTH_TetR"/>
</dbReference>
<dbReference type="InterPro" id="IPR009057">
    <property type="entry name" value="Homeodomain-like_sf"/>
</dbReference>
<proteinExistence type="predicted"/>
<dbReference type="Gene3D" id="1.10.357.10">
    <property type="entry name" value="Tetracycline Repressor, domain 2"/>
    <property type="match status" value="1"/>
</dbReference>
<gene>
    <name evidence="4" type="ORF">SAMN05444169_1752</name>
</gene>
<evidence type="ECO:0000313" key="4">
    <source>
        <dbReference type="EMBL" id="SHG30862.1"/>
    </source>
</evidence>
<dbReference type="PROSITE" id="PS50977">
    <property type="entry name" value="HTH_TETR_2"/>
    <property type="match status" value="1"/>
</dbReference>
<dbReference type="AlphaFoldDB" id="A0A1M5IR98"/>
<sequence>MARPLSEEKRTAILEATAEVVAMLGVSAPTAKIAKEAGVAEGTLFTYFANKDELLNRLYLELKMDLREAMMTGYPAGKSLVVRNRHVWDRFIGWGSAHPLKRRAMRQLAVSDRITEESKKLVGDAFGEFDDMMRECAAGGAMRHQPPSFVSAIMSAIGDTTMDFIMREPAQAKRYTKAGFDAFWSAVAG</sequence>
<dbReference type="PRINTS" id="PR00455">
    <property type="entry name" value="HTHTETR"/>
</dbReference>
<protein>
    <submittedName>
        <fullName evidence="4">Transcriptional regulator, TetR family</fullName>
    </submittedName>
</protein>
<dbReference type="EMBL" id="LT670818">
    <property type="protein sequence ID" value="SHG30862.1"/>
    <property type="molecule type" value="Genomic_DNA"/>
</dbReference>
<dbReference type="SUPFAM" id="SSF46689">
    <property type="entry name" value="Homeodomain-like"/>
    <property type="match status" value="1"/>
</dbReference>
<reference evidence="4" key="1">
    <citation type="submission" date="2016-11" db="EMBL/GenBank/DDBJ databases">
        <authorList>
            <person name="Jaros S."/>
            <person name="Januszkiewicz K."/>
            <person name="Wedrychowicz H."/>
        </authorList>
    </citation>
    <scope>NUCLEOTIDE SEQUENCE [LARGE SCALE GENOMIC DNA]</scope>
    <source>
        <strain evidence="4">GAS242</strain>
    </source>
</reference>
<organism evidence="4">
    <name type="scientific">Bradyrhizobium erythrophlei</name>
    <dbReference type="NCBI Taxonomy" id="1437360"/>
    <lineage>
        <taxon>Bacteria</taxon>
        <taxon>Pseudomonadati</taxon>
        <taxon>Pseudomonadota</taxon>
        <taxon>Alphaproteobacteria</taxon>
        <taxon>Hyphomicrobiales</taxon>
        <taxon>Nitrobacteraceae</taxon>
        <taxon>Bradyrhizobium</taxon>
    </lineage>
</organism>
<evidence type="ECO:0000256" key="2">
    <source>
        <dbReference type="PROSITE-ProRule" id="PRU00335"/>
    </source>
</evidence>
<name>A0A1M5IR98_9BRAD</name>
<dbReference type="PANTHER" id="PTHR30055">
    <property type="entry name" value="HTH-TYPE TRANSCRIPTIONAL REGULATOR RUTR"/>
    <property type="match status" value="1"/>
</dbReference>
<accession>A0A1M5IR98</accession>
<feature type="DNA-binding region" description="H-T-H motif" evidence="2">
    <location>
        <begin position="29"/>
        <end position="48"/>
    </location>
</feature>
<dbReference type="PANTHER" id="PTHR30055:SF222">
    <property type="entry name" value="REGULATORY PROTEIN"/>
    <property type="match status" value="1"/>
</dbReference>
<feature type="domain" description="HTH tetR-type" evidence="3">
    <location>
        <begin position="7"/>
        <end position="66"/>
    </location>
</feature>
<dbReference type="Pfam" id="PF00440">
    <property type="entry name" value="TetR_N"/>
    <property type="match status" value="1"/>
</dbReference>